<dbReference type="Proteomes" id="UP000076532">
    <property type="component" value="Unassembled WGS sequence"/>
</dbReference>
<dbReference type="InterPro" id="IPR008030">
    <property type="entry name" value="NmrA-like"/>
</dbReference>
<dbReference type="OrthoDB" id="419598at2759"/>
<dbReference type="STRING" id="436010.A0A167VSR0"/>
<dbReference type="GO" id="GO:0016491">
    <property type="term" value="F:oxidoreductase activity"/>
    <property type="evidence" value="ECO:0007669"/>
    <property type="project" value="UniProtKB-KW"/>
</dbReference>
<dbReference type="SUPFAM" id="SSF51735">
    <property type="entry name" value="NAD(P)-binding Rossmann-fold domains"/>
    <property type="match status" value="1"/>
</dbReference>
<dbReference type="GO" id="GO:0005634">
    <property type="term" value="C:nucleus"/>
    <property type="evidence" value="ECO:0007669"/>
    <property type="project" value="TreeGrafter"/>
</dbReference>
<organism evidence="5 6">
    <name type="scientific">Athelia psychrophila</name>
    <dbReference type="NCBI Taxonomy" id="1759441"/>
    <lineage>
        <taxon>Eukaryota</taxon>
        <taxon>Fungi</taxon>
        <taxon>Dikarya</taxon>
        <taxon>Basidiomycota</taxon>
        <taxon>Agaricomycotina</taxon>
        <taxon>Agaricomycetes</taxon>
        <taxon>Agaricomycetidae</taxon>
        <taxon>Atheliales</taxon>
        <taxon>Atheliaceae</taxon>
        <taxon>Athelia</taxon>
    </lineage>
</organism>
<dbReference type="Gene3D" id="3.90.25.10">
    <property type="entry name" value="UDP-galactose 4-epimerase, domain 1"/>
    <property type="match status" value="1"/>
</dbReference>
<keyword evidence="3" id="KW-0560">Oxidoreductase</keyword>
<sequence>MSTTTKDLTGKVIVVFGATGAQGGSVAKYLLQDGKAKVRAITRKADSEAAKALANAGAEIVVANQDDPASLDSAFAGAYGVYGVTNFWEHFYGEFAAVSDEVAKAQKSQDRETVQGKNIVDAAKRAGIKHFVWSTLWHTDVPEDKTPHFEGKHDIDNYAKAQGVPLTSLYTAFYFENLANFGMLGKNEDGTFTVQVAFPEDLKLPSYSVGETGGWVTEAFKNPSKWISKDIHSLGESISVKEFASTLAAISGKQVGYNKISNEVFLAEDGVKKNPHVGLELWLNMKNFYDHQPGPNALYDAKLSESVFPGASNFAAFAKKDAALKKILGY</sequence>
<evidence type="ECO:0000256" key="2">
    <source>
        <dbReference type="ARBA" id="ARBA00022857"/>
    </source>
</evidence>
<keyword evidence="2" id="KW-0521">NADP</keyword>
<dbReference type="Pfam" id="PF05368">
    <property type="entry name" value="NmrA"/>
    <property type="match status" value="1"/>
</dbReference>
<evidence type="ECO:0000259" key="4">
    <source>
        <dbReference type="Pfam" id="PF05368"/>
    </source>
</evidence>
<evidence type="ECO:0000313" key="6">
    <source>
        <dbReference type="Proteomes" id="UP000076532"/>
    </source>
</evidence>
<dbReference type="PANTHER" id="PTHR42748">
    <property type="entry name" value="NITROGEN METABOLITE REPRESSION PROTEIN NMRA FAMILY MEMBER"/>
    <property type="match status" value="1"/>
</dbReference>
<keyword evidence="6" id="KW-1185">Reference proteome</keyword>
<name>A0A167VSR0_9AGAM</name>
<dbReference type="PANTHER" id="PTHR42748:SF30">
    <property type="entry name" value="NMRA-LIKE DOMAIN-CONTAINING PROTEIN"/>
    <property type="match status" value="1"/>
</dbReference>
<feature type="domain" description="NmrA-like" evidence="4">
    <location>
        <begin position="11"/>
        <end position="267"/>
    </location>
</feature>
<dbReference type="EMBL" id="KV417846">
    <property type="protein sequence ID" value="KZP05328.1"/>
    <property type="molecule type" value="Genomic_DNA"/>
</dbReference>
<evidence type="ECO:0000256" key="1">
    <source>
        <dbReference type="ARBA" id="ARBA00006328"/>
    </source>
</evidence>
<evidence type="ECO:0000313" key="5">
    <source>
        <dbReference type="EMBL" id="KZP05328.1"/>
    </source>
</evidence>
<comment type="similarity">
    <text evidence="1">Belongs to the NmrA-type oxidoreductase family.</text>
</comment>
<dbReference type="AlphaFoldDB" id="A0A167VSR0"/>
<evidence type="ECO:0000256" key="3">
    <source>
        <dbReference type="ARBA" id="ARBA00023002"/>
    </source>
</evidence>
<dbReference type="CDD" id="cd05251">
    <property type="entry name" value="NmrA_like_SDR_a"/>
    <property type="match status" value="1"/>
</dbReference>
<dbReference type="InterPro" id="IPR051164">
    <property type="entry name" value="NmrA-like_oxidored"/>
</dbReference>
<gene>
    <name evidence="5" type="ORF">FIBSPDRAFT_923184</name>
</gene>
<dbReference type="Gene3D" id="3.40.50.720">
    <property type="entry name" value="NAD(P)-binding Rossmann-like Domain"/>
    <property type="match status" value="1"/>
</dbReference>
<dbReference type="InterPro" id="IPR036291">
    <property type="entry name" value="NAD(P)-bd_dom_sf"/>
</dbReference>
<accession>A0A167VSR0</accession>
<protein>
    <submittedName>
        <fullName evidence="5">NAD(P)-binding protein</fullName>
    </submittedName>
</protein>
<proteinExistence type="inferred from homology"/>
<reference evidence="5 6" key="1">
    <citation type="journal article" date="2016" name="Mol. Biol. Evol.">
        <title>Comparative Genomics of Early-Diverging Mushroom-Forming Fungi Provides Insights into the Origins of Lignocellulose Decay Capabilities.</title>
        <authorList>
            <person name="Nagy L.G."/>
            <person name="Riley R."/>
            <person name="Tritt A."/>
            <person name="Adam C."/>
            <person name="Daum C."/>
            <person name="Floudas D."/>
            <person name="Sun H."/>
            <person name="Yadav J.S."/>
            <person name="Pangilinan J."/>
            <person name="Larsson K.H."/>
            <person name="Matsuura K."/>
            <person name="Barry K."/>
            <person name="Labutti K."/>
            <person name="Kuo R."/>
            <person name="Ohm R.A."/>
            <person name="Bhattacharya S.S."/>
            <person name="Shirouzu T."/>
            <person name="Yoshinaga Y."/>
            <person name="Martin F.M."/>
            <person name="Grigoriev I.V."/>
            <person name="Hibbett D.S."/>
        </authorList>
    </citation>
    <scope>NUCLEOTIDE SEQUENCE [LARGE SCALE GENOMIC DNA]</scope>
    <source>
        <strain evidence="5 6">CBS 109695</strain>
    </source>
</reference>